<protein>
    <submittedName>
        <fullName evidence="2">Uncharacterized protein LOC104219120</fullName>
    </submittedName>
</protein>
<evidence type="ECO:0000313" key="2">
    <source>
        <dbReference type="RefSeq" id="XP_009768052.1"/>
    </source>
</evidence>
<proteinExistence type="predicted"/>
<organism evidence="1 2">
    <name type="scientific">Nicotiana sylvestris</name>
    <name type="common">Wood tobacco</name>
    <name type="synonym">South American tobacco</name>
    <dbReference type="NCBI Taxonomy" id="4096"/>
    <lineage>
        <taxon>Eukaryota</taxon>
        <taxon>Viridiplantae</taxon>
        <taxon>Streptophyta</taxon>
        <taxon>Embryophyta</taxon>
        <taxon>Tracheophyta</taxon>
        <taxon>Spermatophyta</taxon>
        <taxon>Magnoliopsida</taxon>
        <taxon>eudicotyledons</taxon>
        <taxon>Gunneridae</taxon>
        <taxon>Pentapetalae</taxon>
        <taxon>asterids</taxon>
        <taxon>lamiids</taxon>
        <taxon>Solanales</taxon>
        <taxon>Solanaceae</taxon>
        <taxon>Nicotianoideae</taxon>
        <taxon>Nicotianeae</taxon>
        <taxon>Nicotiana</taxon>
    </lineage>
</organism>
<evidence type="ECO:0000313" key="1">
    <source>
        <dbReference type="Proteomes" id="UP000189701"/>
    </source>
</evidence>
<dbReference type="Proteomes" id="UP000189701">
    <property type="component" value="Unplaced"/>
</dbReference>
<dbReference type="AlphaFoldDB" id="A0A1U7VJ06"/>
<dbReference type="RefSeq" id="XP_009768052.1">
    <property type="nucleotide sequence ID" value="XM_009769750.1"/>
</dbReference>
<reference evidence="2" key="2">
    <citation type="submission" date="2025-08" db="UniProtKB">
        <authorList>
            <consortium name="RefSeq"/>
        </authorList>
    </citation>
    <scope>IDENTIFICATION</scope>
    <source>
        <tissue evidence="2">Leaf</tissue>
    </source>
</reference>
<sequence length="166" mass="18679">MSPANSKPYASSLSFHFLADYSSSSTMAEACLADFAYSNSFGLKFGSFVTGEYIRGQRRPSSLPHKLSVTPKLKLSFLTVAEEFYFETQRRRNLAKIAHPHPLQLLHRLGSKNTEGADMAFNPFILLHLCFNCYCCSYFVFQLCLAWTCYAVTNCHLAIYEVVASS</sequence>
<name>A0A1U7VJ06_NICSY</name>
<accession>A0A1U7VJ06</accession>
<keyword evidence="1" id="KW-1185">Reference proteome</keyword>
<gene>
    <name evidence="2" type="primary">LOC104219120</name>
</gene>
<reference evidence="1" key="1">
    <citation type="journal article" date="2013" name="Genome Biol.">
        <title>Reference genomes and transcriptomes of Nicotiana sylvestris and Nicotiana tomentosiformis.</title>
        <authorList>
            <person name="Sierro N."/>
            <person name="Battey J.N."/>
            <person name="Ouadi S."/>
            <person name="Bovet L."/>
            <person name="Goepfert S."/>
            <person name="Bakaher N."/>
            <person name="Peitsch M.C."/>
            <person name="Ivanov N.V."/>
        </authorList>
    </citation>
    <scope>NUCLEOTIDE SEQUENCE [LARGE SCALE GENOMIC DNA]</scope>
</reference>